<keyword evidence="4" id="KW-0233">DNA recombination</keyword>
<evidence type="ECO:0000313" key="6">
    <source>
        <dbReference type="EMBL" id="SFF07316.1"/>
    </source>
</evidence>
<name>A0A1I2FS18_9RHOB</name>
<protein>
    <submittedName>
        <fullName evidence="6">Phage integrase family protein</fullName>
    </submittedName>
</protein>
<keyword evidence="2" id="KW-0229">DNA integration</keyword>
<evidence type="ECO:0000256" key="2">
    <source>
        <dbReference type="ARBA" id="ARBA00022908"/>
    </source>
</evidence>
<dbReference type="EMBL" id="FOMW01000017">
    <property type="protein sequence ID" value="SFF07316.1"/>
    <property type="molecule type" value="Genomic_DNA"/>
</dbReference>
<dbReference type="InterPro" id="IPR013762">
    <property type="entry name" value="Integrase-like_cat_sf"/>
</dbReference>
<dbReference type="Pfam" id="PF00589">
    <property type="entry name" value="Phage_integrase"/>
    <property type="match status" value="1"/>
</dbReference>
<dbReference type="Gene3D" id="3.30.160.390">
    <property type="entry name" value="Integrase, DNA-binding domain"/>
    <property type="match status" value="1"/>
</dbReference>
<dbReference type="InterPro" id="IPR050808">
    <property type="entry name" value="Phage_Integrase"/>
</dbReference>
<dbReference type="GO" id="GO:0006310">
    <property type="term" value="P:DNA recombination"/>
    <property type="evidence" value="ECO:0007669"/>
    <property type="project" value="UniProtKB-KW"/>
</dbReference>
<dbReference type="STRING" id="74348.SAMN04488523_1174"/>
<evidence type="ECO:0000256" key="1">
    <source>
        <dbReference type="ARBA" id="ARBA00008857"/>
    </source>
</evidence>
<dbReference type="InterPro" id="IPR053876">
    <property type="entry name" value="Phage_int_M"/>
</dbReference>
<evidence type="ECO:0000256" key="4">
    <source>
        <dbReference type="ARBA" id="ARBA00023172"/>
    </source>
</evidence>
<evidence type="ECO:0000313" key="7">
    <source>
        <dbReference type="Proteomes" id="UP000198977"/>
    </source>
</evidence>
<dbReference type="GO" id="GO:0015074">
    <property type="term" value="P:DNA integration"/>
    <property type="evidence" value="ECO:0007669"/>
    <property type="project" value="UniProtKB-KW"/>
</dbReference>
<dbReference type="CDD" id="cd00801">
    <property type="entry name" value="INT_P4_C"/>
    <property type="match status" value="1"/>
</dbReference>
<accession>A0A1I2FS18</accession>
<keyword evidence="3" id="KW-0238">DNA-binding</keyword>
<dbReference type="Pfam" id="PF22022">
    <property type="entry name" value="Phage_int_M"/>
    <property type="match status" value="1"/>
</dbReference>
<evidence type="ECO:0000259" key="5">
    <source>
        <dbReference type="PROSITE" id="PS51898"/>
    </source>
</evidence>
<dbReference type="Gene3D" id="1.10.443.10">
    <property type="entry name" value="Intergrase catalytic core"/>
    <property type="match status" value="1"/>
</dbReference>
<gene>
    <name evidence="6" type="ORF">SAMN04488523_1174</name>
</gene>
<dbReference type="PANTHER" id="PTHR30629:SF2">
    <property type="entry name" value="PROPHAGE INTEGRASE INTS-RELATED"/>
    <property type="match status" value="1"/>
</dbReference>
<dbReference type="InterPro" id="IPR011010">
    <property type="entry name" value="DNA_brk_join_enz"/>
</dbReference>
<dbReference type="SUPFAM" id="SSF56349">
    <property type="entry name" value="DNA breaking-rejoining enzymes"/>
    <property type="match status" value="1"/>
</dbReference>
<dbReference type="Proteomes" id="UP000198977">
    <property type="component" value="Unassembled WGS sequence"/>
</dbReference>
<dbReference type="PROSITE" id="PS51898">
    <property type="entry name" value="TYR_RECOMBINASE"/>
    <property type="match status" value="1"/>
</dbReference>
<evidence type="ECO:0000256" key="3">
    <source>
        <dbReference type="ARBA" id="ARBA00023125"/>
    </source>
</evidence>
<dbReference type="Gene3D" id="1.10.150.130">
    <property type="match status" value="1"/>
</dbReference>
<proteinExistence type="inferred from homology"/>
<keyword evidence="7" id="KW-1185">Reference proteome</keyword>
<dbReference type="GO" id="GO:0003677">
    <property type="term" value="F:DNA binding"/>
    <property type="evidence" value="ECO:0007669"/>
    <property type="project" value="UniProtKB-KW"/>
</dbReference>
<organism evidence="6 7">
    <name type="scientific">Sulfitobacter brevis</name>
    <dbReference type="NCBI Taxonomy" id="74348"/>
    <lineage>
        <taxon>Bacteria</taxon>
        <taxon>Pseudomonadati</taxon>
        <taxon>Pseudomonadota</taxon>
        <taxon>Alphaproteobacteria</taxon>
        <taxon>Rhodobacterales</taxon>
        <taxon>Roseobacteraceae</taxon>
        <taxon>Sulfitobacter</taxon>
    </lineage>
</organism>
<reference evidence="6 7" key="1">
    <citation type="submission" date="2016-10" db="EMBL/GenBank/DDBJ databases">
        <authorList>
            <person name="de Groot N.N."/>
        </authorList>
    </citation>
    <scope>NUCLEOTIDE SEQUENCE [LARGE SCALE GENOMIC DNA]</scope>
    <source>
        <strain evidence="6 7">DSM 11443</strain>
    </source>
</reference>
<dbReference type="InterPro" id="IPR038488">
    <property type="entry name" value="Integrase_DNA-bd_sf"/>
</dbReference>
<dbReference type="AlphaFoldDB" id="A0A1I2FS18"/>
<dbReference type="InterPro" id="IPR010998">
    <property type="entry name" value="Integrase_recombinase_N"/>
</dbReference>
<comment type="similarity">
    <text evidence="1">Belongs to the 'phage' integrase family.</text>
</comment>
<dbReference type="PANTHER" id="PTHR30629">
    <property type="entry name" value="PROPHAGE INTEGRASE"/>
    <property type="match status" value="1"/>
</dbReference>
<feature type="domain" description="Tyr recombinase" evidence="5">
    <location>
        <begin position="158"/>
        <end position="331"/>
    </location>
</feature>
<sequence length="350" mass="39267">MGLGAMPDVSLADARRSRAQWAAVLLNGLDPITGRQKIKDAEADAASQHDPTYAEMAEVTFEARKARLRNDGARLRWFSPILLHVIPKIGHIRVSALHQRDIHNALAPIWRTKHETADKALYRTKMVITHARLIGHDVDPFICDAARHMLGYHDHIETPIAATAWEDVPRLYEVLSRKPYPSHLALRWTILTATRGHSTRGAMFSEIDGDVWTVPAERMKGLKGRVQPFRVPLSDAAMDVLAECKANARGDYLFPSPRVKYVSVQALTKVLNNMGEAGRPHGFRTSFRTWVQDTNAATYDVTETSLAHIIGNKVERSYARSDLLDQRRILMQKWAGYVTNASGNVVKLRG</sequence>
<dbReference type="InterPro" id="IPR002104">
    <property type="entry name" value="Integrase_catalytic"/>
</dbReference>